<dbReference type="OrthoDB" id="339313at2"/>
<dbReference type="EMBL" id="NPDX01000001">
    <property type="protein sequence ID" value="PJZ86169.1"/>
    <property type="molecule type" value="Genomic_DNA"/>
</dbReference>
<dbReference type="AlphaFoldDB" id="A0A2N0APE3"/>
<accession>A0A2N0APE3</accession>
<dbReference type="Proteomes" id="UP000232145">
    <property type="component" value="Unassembled WGS sequence"/>
</dbReference>
<keyword evidence="3" id="KW-1185">Reference proteome</keyword>
<evidence type="ECO:0000313" key="2">
    <source>
        <dbReference type="EMBL" id="PJZ86169.1"/>
    </source>
</evidence>
<protein>
    <submittedName>
        <fullName evidence="2">Uncharacterized protein</fullName>
    </submittedName>
</protein>
<sequence length="212" mass="23721">MQVSDLTFRLKLLLTGFISPIFVLVGLLLSSPYWLKSSETYQKSDVAVLEVINPLPSKKNLKAVVTLSERADFKKLILVIREDKTLNQLYSPSERESKIKDVLISQGMSPTLLSSLIISTSKMGDTDEASKNLLKIAVSDNLGSILLLTREYETKRVLGTYRKTLASLPIKVTAYGFPSEISGSNWFLTEDGVKEITGEFVRYLYSYIRGVL</sequence>
<feature type="transmembrane region" description="Helical" evidence="1">
    <location>
        <begin position="12"/>
        <end position="35"/>
    </location>
</feature>
<dbReference type="RefSeq" id="WP_100743070.1">
    <property type="nucleotide sequence ID" value="NZ_NPDW01000001.1"/>
</dbReference>
<organism evidence="2 3">
    <name type="scientific">Leptospira harrisiae</name>
    <dbReference type="NCBI Taxonomy" id="2023189"/>
    <lineage>
        <taxon>Bacteria</taxon>
        <taxon>Pseudomonadati</taxon>
        <taxon>Spirochaetota</taxon>
        <taxon>Spirochaetia</taxon>
        <taxon>Leptospirales</taxon>
        <taxon>Leptospiraceae</taxon>
        <taxon>Leptospira</taxon>
    </lineage>
</organism>
<gene>
    <name evidence="2" type="ORF">CH364_08375</name>
</gene>
<proteinExistence type="predicted"/>
<evidence type="ECO:0000313" key="3">
    <source>
        <dbReference type="Proteomes" id="UP000232145"/>
    </source>
</evidence>
<name>A0A2N0APE3_9LEPT</name>
<keyword evidence="1" id="KW-1133">Transmembrane helix</keyword>
<keyword evidence="1" id="KW-0812">Transmembrane</keyword>
<evidence type="ECO:0000256" key="1">
    <source>
        <dbReference type="SAM" id="Phobius"/>
    </source>
</evidence>
<comment type="caution">
    <text evidence="2">The sequence shown here is derived from an EMBL/GenBank/DDBJ whole genome shotgun (WGS) entry which is preliminary data.</text>
</comment>
<keyword evidence="1" id="KW-0472">Membrane</keyword>
<reference evidence="2 3" key="1">
    <citation type="submission" date="2017-07" db="EMBL/GenBank/DDBJ databases">
        <title>Leptospira spp. isolated from tropical soils.</title>
        <authorList>
            <person name="Thibeaux R."/>
            <person name="Iraola G."/>
            <person name="Ferres I."/>
            <person name="Bierque E."/>
            <person name="Girault D."/>
            <person name="Soupe-Gilbert M.-E."/>
            <person name="Picardeau M."/>
            <person name="Goarant C."/>
        </authorList>
    </citation>
    <scope>NUCLEOTIDE SEQUENCE [LARGE SCALE GENOMIC DNA]</scope>
    <source>
        <strain evidence="2 3">FH2-B-A1</strain>
    </source>
</reference>